<sequence length="35" mass="3856">MRAHGVRERSGGRQPSIEDVEGKALYNGQSVDVKE</sequence>
<reference evidence="2" key="1">
    <citation type="submission" date="2013-11" db="EMBL/GenBank/DDBJ databases">
        <title>The Genome Sequence of Phytophthora parasitica CHvinca01.</title>
        <authorList>
            <consortium name="The Broad Institute Genomics Platform"/>
            <person name="Russ C."/>
            <person name="Tyler B."/>
            <person name="Panabieres F."/>
            <person name="Shan W."/>
            <person name="Tripathy S."/>
            <person name="Grunwald N."/>
            <person name="Machado M."/>
            <person name="Johnson C.S."/>
            <person name="Arredondo F."/>
            <person name="Hong C."/>
            <person name="Coffey M."/>
            <person name="Young S.K."/>
            <person name="Zeng Q."/>
            <person name="Gargeya S."/>
            <person name="Fitzgerald M."/>
            <person name="Abouelleil A."/>
            <person name="Alvarado L."/>
            <person name="Chapman S.B."/>
            <person name="Gainer-Dewar J."/>
            <person name="Goldberg J."/>
            <person name="Griggs A."/>
            <person name="Gujja S."/>
            <person name="Hansen M."/>
            <person name="Howarth C."/>
            <person name="Imamovic A."/>
            <person name="Ireland A."/>
            <person name="Larimer J."/>
            <person name="McCowan C."/>
            <person name="Murphy C."/>
            <person name="Pearson M."/>
            <person name="Poon T.W."/>
            <person name="Priest M."/>
            <person name="Roberts A."/>
            <person name="Saif S."/>
            <person name="Shea T."/>
            <person name="Sykes S."/>
            <person name="Wortman J."/>
            <person name="Nusbaum C."/>
            <person name="Birren B."/>
        </authorList>
    </citation>
    <scope>NUCLEOTIDE SEQUENCE [LARGE SCALE GENOMIC DNA]</scope>
    <source>
        <strain evidence="2">CHvinca01</strain>
    </source>
</reference>
<dbReference type="Proteomes" id="UP000054423">
    <property type="component" value="Unassembled WGS sequence"/>
</dbReference>
<reference evidence="3" key="2">
    <citation type="submission" date="2013-11" db="EMBL/GenBank/DDBJ databases">
        <title>The Genome Sequence of Phytophthora parasitica IAC_01/95.</title>
        <authorList>
            <consortium name="The Broad Institute Genomics Platform"/>
            <person name="Russ C."/>
            <person name="Tyler B."/>
            <person name="Panabieres F."/>
            <person name="Shan W."/>
            <person name="Tripathy S."/>
            <person name="Grunwald N."/>
            <person name="Machado M."/>
            <person name="Johnson C.S."/>
            <person name="Arredondo F."/>
            <person name="Hong C."/>
            <person name="Coffey M."/>
            <person name="Young S.K."/>
            <person name="Zeng Q."/>
            <person name="Gargeya S."/>
            <person name="Fitzgerald M."/>
            <person name="Abouelleil A."/>
            <person name="Alvarado L."/>
            <person name="Chapman S.B."/>
            <person name="Gainer-Dewar J."/>
            <person name="Goldberg J."/>
            <person name="Griggs A."/>
            <person name="Gujja S."/>
            <person name="Hansen M."/>
            <person name="Howarth C."/>
            <person name="Imamovic A."/>
            <person name="Ireland A."/>
            <person name="Larimer J."/>
            <person name="McCowan C."/>
            <person name="Murphy C."/>
            <person name="Pearson M."/>
            <person name="Poon T.W."/>
            <person name="Priest M."/>
            <person name="Roberts A."/>
            <person name="Saif S."/>
            <person name="Shea T."/>
            <person name="Sykes S."/>
            <person name="Wortman J."/>
            <person name="Nusbaum C."/>
            <person name="Birren B."/>
        </authorList>
    </citation>
    <scope>NUCLEOTIDE SEQUENCE [LARGE SCALE GENOMIC DNA]</scope>
    <source>
        <strain evidence="3">IAC_01/95</strain>
    </source>
</reference>
<organism evidence="2">
    <name type="scientific">Phytophthora nicotianae</name>
    <name type="common">Potato buckeye rot agent</name>
    <name type="synonym">Phytophthora parasitica</name>
    <dbReference type="NCBI Taxonomy" id="4792"/>
    <lineage>
        <taxon>Eukaryota</taxon>
        <taxon>Sar</taxon>
        <taxon>Stramenopiles</taxon>
        <taxon>Oomycota</taxon>
        <taxon>Peronosporomycetes</taxon>
        <taxon>Peronosporales</taxon>
        <taxon>Peronosporaceae</taxon>
        <taxon>Phytophthora</taxon>
    </lineage>
</organism>
<proteinExistence type="predicted"/>
<evidence type="ECO:0000256" key="1">
    <source>
        <dbReference type="SAM" id="MobiDB-lite"/>
    </source>
</evidence>
<protein>
    <submittedName>
        <fullName evidence="2">Uncharacterized protein</fullName>
    </submittedName>
</protein>
<gene>
    <name evidence="3" type="ORF">L914_00085</name>
    <name evidence="2" type="ORF">L917_00081</name>
</gene>
<feature type="region of interest" description="Disordered" evidence="1">
    <location>
        <begin position="1"/>
        <end position="35"/>
    </location>
</feature>
<accession>W2M250</accession>
<evidence type="ECO:0000313" key="2">
    <source>
        <dbReference type="EMBL" id="ETM03737.1"/>
    </source>
</evidence>
<evidence type="ECO:0000313" key="3">
    <source>
        <dbReference type="EMBL" id="ETM57030.1"/>
    </source>
</evidence>
<dbReference type="EMBL" id="KI690334">
    <property type="protein sequence ID" value="ETM57030.1"/>
    <property type="molecule type" value="Genomic_DNA"/>
</dbReference>
<dbReference type="Proteomes" id="UP000054532">
    <property type="component" value="Unassembled WGS sequence"/>
</dbReference>
<dbReference type="EMBL" id="KI677122">
    <property type="protein sequence ID" value="ETM03737.1"/>
    <property type="molecule type" value="Genomic_DNA"/>
</dbReference>
<dbReference type="AlphaFoldDB" id="W2M250"/>
<feature type="compositionally biased region" description="Basic and acidic residues" evidence="1">
    <location>
        <begin position="1"/>
        <end position="11"/>
    </location>
</feature>
<name>W2M250_PHYNI</name>